<dbReference type="InterPro" id="IPR019127">
    <property type="entry name" value="Exosortase"/>
</dbReference>
<dbReference type="InterPro" id="IPR026392">
    <property type="entry name" value="Exo/Archaeosortase_dom"/>
</dbReference>
<comment type="caution">
    <text evidence="10">The sequence shown here is derived from an EMBL/GenBank/DDBJ whole genome shotgun (WGS) entry which is preliminary data.</text>
</comment>
<feature type="transmembrane region" description="Helical" evidence="8">
    <location>
        <begin position="12"/>
        <end position="31"/>
    </location>
</feature>
<feature type="transmembrane region" description="Helical" evidence="8">
    <location>
        <begin position="249"/>
        <end position="271"/>
    </location>
</feature>
<dbReference type="RefSeq" id="WP_311367106.1">
    <property type="nucleotide sequence ID" value="NZ_JAVRHX010000001.1"/>
</dbReference>
<name>A0ABU2ZPS3_9ALTE</name>
<evidence type="ECO:0000256" key="1">
    <source>
        <dbReference type="ARBA" id="ARBA00004651"/>
    </source>
</evidence>
<evidence type="ECO:0000313" key="11">
    <source>
        <dbReference type="Proteomes" id="UP001253545"/>
    </source>
</evidence>
<keyword evidence="5 10" id="KW-0378">Hydrolase</keyword>
<feature type="transmembrane region" description="Helical" evidence="8">
    <location>
        <begin position="177"/>
        <end position="199"/>
    </location>
</feature>
<dbReference type="NCBIfam" id="TIGR02602">
    <property type="entry name" value="8TM_EpsH"/>
    <property type="match status" value="1"/>
</dbReference>
<evidence type="ECO:0000256" key="6">
    <source>
        <dbReference type="ARBA" id="ARBA00022989"/>
    </source>
</evidence>
<dbReference type="InterPro" id="IPR013426">
    <property type="entry name" value="EpsH-like"/>
</dbReference>
<evidence type="ECO:0000256" key="4">
    <source>
        <dbReference type="ARBA" id="ARBA00022692"/>
    </source>
</evidence>
<feature type="domain" description="Methanolan biosynthesis EpsI" evidence="9">
    <location>
        <begin position="347"/>
        <end position="478"/>
    </location>
</feature>
<reference evidence="10 11" key="1">
    <citation type="submission" date="2023-09" db="EMBL/GenBank/DDBJ databases">
        <authorList>
            <person name="Rey-Velasco X."/>
        </authorList>
    </citation>
    <scope>NUCLEOTIDE SEQUENCE [LARGE SCALE GENOMIC DNA]</scope>
    <source>
        <strain evidence="10 11">P117</strain>
    </source>
</reference>
<evidence type="ECO:0000313" key="10">
    <source>
        <dbReference type="EMBL" id="MDT0593599.1"/>
    </source>
</evidence>
<dbReference type="Proteomes" id="UP001253545">
    <property type="component" value="Unassembled WGS sequence"/>
</dbReference>
<comment type="subcellular location">
    <subcellularLocation>
        <location evidence="1">Cell membrane</location>
        <topology evidence="1">Multi-pass membrane protein</topology>
    </subcellularLocation>
</comment>
<dbReference type="EMBL" id="JAVRHX010000001">
    <property type="protein sequence ID" value="MDT0593599.1"/>
    <property type="molecule type" value="Genomic_DNA"/>
</dbReference>
<dbReference type="NCBIfam" id="TIGR02914">
    <property type="entry name" value="EpsI_fam"/>
    <property type="match status" value="1"/>
</dbReference>
<evidence type="ECO:0000256" key="7">
    <source>
        <dbReference type="ARBA" id="ARBA00023136"/>
    </source>
</evidence>
<dbReference type="EC" id="3.4.22.-" evidence="10"/>
<gene>
    <name evidence="10" type="primary">xrtA</name>
    <name evidence="10" type="ORF">RM552_01920</name>
</gene>
<organism evidence="10 11">
    <name type="scientific">Glaciecola petra</name>
    <dbReference type="NCBI Taxonomy" id="3075602"/>
    <lineage>
        <taxon>Bacteria</taxon>
        <taxon>Pseudomonadati</taxon>
        <taxon>Pseudomonadota</taxon>
        <taxon>Gammaproteobacteria</taxon>
        <taxon>Alteromonadales</taxon>
        <taxon>Alteromonadaceae</taxon>
        <taxon>Glaciecola</taxon>
    </lineage>
</organism>
<evidence type="ECO:0000256" key="8">
    <source>
        <dbReference type="SAM" id="Phobius"/>
    </source>
</evidence>
<dbReference type="InterPro" id="IPR014263">
    <property type="entry name" value="Methanolan_biosynth_EpsI"/>
</dbReference>
<dbReference type="Pfam" id="PF09721">
    <property type="entry name" value="Exosortase_EpsH"/>
    <property type="match status" value="1"/>
</dbReference>
<keyword evidence="7 8" id="KW-0472">Membrane</keyword>
<dbReference type="InterPro" id="IPR017540">
    <property type="entry name" value="Exosortase-1"/>
</dbReference>
<evidence type="ECO:0000256" key="2">
    <source>
        <dbReference type="ARBA" id="ARBA00022475"/>
    </source>
</evidence>
<sequence>MSLITQARQKNTLVPFAVLFGLWLLLVYAPLFSAMQIWATNDIYNHCLIVIPAALYLIFERRKEIQWANMQMSWLAAILFVGQILFYALSTAADIQLFQHAAIFAMLPTLLWLFLGNRIAWDCKFPLAFILFAIPVGEELIPFLQEITADMAVAMLEFTGIPLFRSGLFIEIPQGKFLVAEACSGVSFLIASIVLGNLYAYMNLRTWKRRILFVGLSILFPILANAVRVYGIIYIGYASDMEHAVGADHLVYGWFFFAFVLVCLFLIGELVKKNEKASLGKTSANSSVNVHDIPVNIDEATPGLTSLSLPMFILCTVFLVGALVQVFRMQNVDMVGVEGVSFKGLNYQSIKHSPRLSWEPRFVGNSQQEMQYLHASDKSIDFDLYYAYFNGTDGELVSSLNRLYEQDRWTLSARQRIQIGDAYIQKDNISSSIGTHRRIYYWYLVDGQLVDTYREVKFKQLIQRLKGVQSHSAIIAIGFDWNSDALPNEEHVEQIVADVLINANLNMAIDQ</sequence>
<keyword evidence="11" id="KW-1185">Reference proteome</keyword>
<evidence type="ECO:0000256" key="5">
    <source>
        <dbReference type="ARBA" id="ARBA00022801"/>
    </source>
</evidence>
<feature type="transmembrane region" description="Helical" evidence="8">
    <location>
        <begin position="211"/>
        <end position="237"/>
    </location>
</feature>
<feature type="transmembrane region" description="Helical" evidence="8">
    <location>
        <begin position="95"/>
        <end position="115"/>
    </location>
</feature>
<feature type="transmembrane region" description="Helical" evidence="8">
    <location>
        <begin position="43"/>
        <end position="59"/>
    </location>
</feature>
<dbReference type="Pfam" id="PF11984">
    <property type="entry name" value="DUF3485"/>
    <property type="match status" value="1"/>
</dbReference>
<keyword evidence="4 8" id="KW-0812">Transmembrane</keyword>
<accession>A0ABU2ZPS3</accession>
<dbReference type="NCBIfam" id="TIGR04178">
    <property type="entry name" value="exo_archaeo"/>
    <property type="match status" value="1"/>
</dbReference>
<protein>
    <submittedName>
        <fullName evidence="10">Exosortase A</fullName>
        <ecNumber evidence="10">3.4.22.-</ecNumber>
    </submittedName>
</protein>
<dbReference type="NCBIfam" id="TIGR03109">
    <property type="entry name" value="exosort_XrtA"/>
    <property type="match status" value="1"/>
</dbReference>
<proteinExistence type="predicted"/>
<evidence type="ECO:0000259" key="9">
    <source>
        <dbReference type="Pfam" id="PF11984"/>
    </source>
</evidence>
<keyword evidence="2" id="KW-1003">Cell membrane</keyword>
<feature type="transmembrane region" description="Helical" evidence="8">
    <location>
        <begin position="307"/>
        <end position="327"/>
    </location>
</feature>
<keyword evidence="3" id="KW-0645">Protease</keyword>
<feature type="transmembrane region" description="Helical" evidence="8">
    <location>
        <begin position="71"/>
        <end position="89"/>
    </location>
</feature>
<evidence type="ECO:0000256" key="3">
    <source>
        <dbReference type="ARBA" id="ARBA00022670"/>
    </source>
</evidence>
<keyword evidence="6 8" id="KW-1133">Transmembrane helix</keyword>
<dbReference type="GO" id="GO:0016787">
    <property type="term" value="F:hydrolase activity"/>
    <property type="evidence" value="ECO:0007669"/>
    <property type="project" value="UniProtKB-KW"/>
</dbReference>
<feature type="transmembrane region" description="Helical" evidence="8">
    <location>
        <begin position="127"/>
        <end position="145"/>
    </location>
</feature>